<dbReference type="AlphaFoldDB" id="A0A2S8G8U7"/>
<proteinExistence type="predicted"/>
<organism evidence="2 3">
    <name type="scientific">Blastopirellula marina</name>
    <dbReference type="NCBI Taxonomy" id="124"/>
    <lineage>
        <taxon>Bacteria</taxon>
        <taxon>Pseudomonadati</taxon>
        <taxon>Planctomycetota</taxon>
        <taxon>Planctomycetia</taxon>
        <taxon>Pirellulales</taxon>
        <taxon>Pirellulaceae</taxon>
        <taxon>Blastopirellula</taxon>
    </lineage>
</organism>
<dbReference type="EMBL" id="PUIB01000007">
    <property type="protein sequence ID" value="PQO40853.1"/>
    <property type="molecule type" value="Genomic_DNA"/>
</dbReference>
<evidence type="ECO:0000256" key="1">
    <source>
        <dbReference type="SAM" id="Phobius"/>
    </source>
</evidence>
<sequence length="157" mass="16967">MVCLVPLWAWLPLSISAVYLGTPSDPISEWMGMGINLLWLWLSAAAGSSRNSPLRIAAALLLTIPLGYLTILLGPHYRYIGFDLQLIWGGIYMVANLGLGFFAWRIIPVGRFRIFAGLSVGYLLGSFLFLIGAVPLGAVGSIVGYLAVKKTLPNAET</sequence>
<accession>A0A2S8G8U7</accession>
<gene>
    <name evidence="2" type="ORF">C5Y98_04550</name>
</gene>
<feature type="transmembrane region" description="Helical" evidence="1">
    <location>
        <begin position="119"/>
        <end position="148"/>
    </location>
</feature>
<keyword evidence="1" id="KW-1133">Transmembrane helix</keyword>
<name>A0A2S8G8U7_9BACT</name>
<evidence type="ECO:0000313" key="3">
    <source>
        <dbReference type="Proteomes" id="UP000239388"/>
    </source>
</evidence>
<feature type="transmembrane region" description="Helical" evidence="1">
    <location>
        <begin position="56"/>
        <end position="74"/>
    </location>
</feature>
<comment type="caution">
    <text evidence="2">The sequence shown here is derived from an EMBL/GenBank/DDBJ whole genome shotgun (WGS) entry which is preliminary data.</text>
</comment>
<evidence type="ECO:0000313" key="2">
    <source>
        <dbReference type="EMBL" id="PQO40853.1"/>
    </source>
</evidence>
<feature type="transmembrane region" description="Helical" evidence="1">
    <location>
        <begin position="86"/>
        <end position="107"/>
    </location>
</feature>
<keyword evidence="1" id="KW-0812">Transmembrane</keyword>
<dbReference type="Proteomes" id="UP000239388">
    <property type="component" value="Unassembled WGS sequence"/>
</dbReference>
<feature type="transmembrane region" description="Helical" evidence="1">
    <location>
        <begin position="27"/>
        <end position="44"/>
    </location>
</feature>
<reference evidence="2 3" key="1">
    <citation type="submission" date="2018-02" db="EMBL/GenBank/DDBJ databases">
        <title>Comparative genomes isolates from brazilian mangrove.</title>
        <authorList>
            <person name="Araujo J.E."/>
            <person name="Taketani R.G."/>
            <person name="Silva M.C.P."/>
            <person name="Loureco M.V."/>
            <person name="Andreote F.D."/>
        </authorList>
    </citation>
    <scope>NUCLEOTIDE SEQUENCE [LARGE SCALE GENOMIC DNA]</scope>
    <source>
        <strain evidence="2 3">NAP PRIS-MGV</strain>
    </source>
</reference>
<protein>
    <submittedName>
        <fullName evidence="2">Uncharacterized protein</fullName>
    </submittedName>
</protein>
<keyword evidence="1" id="KW-0472">Membrane</keyword>